<evidence type="ECO:0000313" key="4">
    <source>
        <dbReference type="Proteomes" id="UP000060787"/>
    </source>
</evidence>
<dbReference type="STRING" id="84531.LA76x_1634"/>
<dbReference type="eggNOG" id="ENOG50333XM">
    <property type="taxonomic scope" value="Bacteria"/>
</dbReference>
<name>A0A0S2F8A3_LYSAN</name>
<dbReference type="AlphaFoldDB" id="A0A0S2F8A3"/>
<dbReference type="Proteomes" id="UP000060787">
    <property type="component" value="Chromosome"/>
</dbReference>
<dbReference type="InterPro" id="IPR032710">
    <property type="entry name" value="NTF2-like_dom_sf"/>
</dbReference>
<dbReference type="PATRIC" id="fig|84531.8.peg.1664"/>
<dbReference type="KEGG" id="lab:LA76x_1634"/>
<feature type="signal peptide" evidence="2">
    <location>
        <begin position="1"/>
        <end position="21"/>
    </location>
</feature>
<dbReference type="EMBL" id="CP011129">
    <property type="protein sequence ID" value="ALN79790.1"/>
    <property type="molecule type" value="Genomic_DNA"/>
</dbReference>
<keyword evidence="2" id="KW-0732">Signal</keyword>
<dbReference type="SUPFAM" id="SSF54427">
    <property type="entry name" value="NTF2-like"/>
    <property type="match status" value="1"/>
</dbReference>
<dbReference type="PROSITE" id="PS51257">
    <property type="entry name" value="PROKAR_LIPOPROTEIN"/>
    <property type="match status" value="1"/>
</dbReference>
<feature type="chain" id="PRO_5006597036" description="Lipoprotein" evidence="2">
    <location>
        <begin position="22"/>
        <end position="241"/>
    </location>
</feature>
<accession>A0A0S2F8A3</accession>
<evidence type="ECO:0000256" key="2">
    <source>
        <dbReference type="SAM" id="SignalP"/>
    </source>
</evidence>
<evidence type="ECO:0000313" key="3">
    <source>
        <dbReference type="EMBL" id="ALN79790.1"/>
    </source>
</evidence>
<gene>
    <name evidence="3" type="ORF">LA76x_1634</name>
</gene>
<reference evidence="3 4" key="1">
    <citation type="journal article" date="2015" name="BMC Genomics">
        <title>Comparative genomics and metabolic profiling of the genus Lysobacter.</title>
        <authorList>
            <person name="de Bruijn I."/>
            <person name="Cheng X."/>
            <person name="de Jager V."/>
            <person name="Exposito R.G."/>
            <person name="Watrous J."/>
            <person name="Patel N."/>
            <person name="Postma J."/>
            <person name="Dorrestein P.C."/>
            <person name="Kobayashi D."/>
            <person name="Raaijmakers J.M."/>
        </authorList>
    </citation>
    <scope>NUCLEOTIDE SEQUENCE [LARGE SCALE GENOMIC DNA]</scope>
    <source>
        <strain evidence="3 4">76</strain>
    </source>
</reference>
<evidence type="ECO:0000256" key="1">
    <source>
        <dbReference type="SAM" id="MobiDB-lite"/>
    </source>
</evidence>
<proteinExistence type="predicted"/>
<dbReference type="RefSeq" id="WP_057917293.1">
    <property type="nucleotide sequence ID" value="NZ_CP011129.1"/>
</dbReference>
<keyword evidence="4" id="KW-1185">Reference proteome</keyword>
<sequence>MRPNRYLVVPAFALAMSVLLAACGGKDRPADGTAAGDDPQALPTPAGAGSGGVTGMPSAPGPGQVGAPVEGSTASPLFDENGNPIPGSDAGTPATGIDGTLPPPEAGTETGAPPLAVEPTAEDAVAVVRDYYAAINGGNYARAHALWSDGGNASGQNAQQFANGFAETAGVSVEVLAPGRVDAGAGQRYVEVPIAITATQRDGSQRKYVGAYTLRRSVVDGATDEQRAWRIGSADIREVKQ</sequence>
<feature type="region of interest" description="Disordered" evidence="1">
    <location>
        <begin position="30"/>
        <end position="111"/>
    </location>
</feature>
<protein>
    <recommendedName>
        <fullName evidence="5">Lipoprotein</fullName>
    </recommendedName>
</protein>
<organism evidence="3 4">
    <name type="scientific">Lysobacter antibioticus</name>
    <dbReference type="NCBI Taxonomy" id="84531"/>
    <lineage>
        <taxon>Bacteria</taxon>
        <taxon>Pseudomonadati</taxon>
        <taxon>Pseudomonadota</taxon>
        <taxon>Gammaproteobacteria</taxon>
        <taxon>Lysobacterales</taxon>
        <taxon>Lysobacteraceae</taxon>
        <taxon>Lysobacter</taxon>
    </lineage>
</organism>
<evidence type="ECO:0008006" key="5">
    <source>
        <dbReference type="Google" id="ProtNLM"/>
    </source>
</evidence>